<evidence type="ECO:0000313" key="2">
    <source>
        <dbReference type="Proteomes" id="UP000198372"/>
    </source>
</evidence>
<protein>
    <submittedName>
        <fullName evidence="1">BQ2448_7877 protein</fullName>
    </submittedName>
</protein>
<proteinExistence type="predicted"/>
<reference evidence="2" key="1">
    <citation type="submission" date="2016-09" db="EMBL/GenBank/DDBJ databases">
        <authorList>
            <person name="Jeantristanb JTB J.-T."/>
            <person name="Ricardo R."/>
        </authorList>
    </citation>
    <scope>NUCLEOTIDE SEQUENCE [LARGE SCALE GENOMIC DNA]</scope>
</reference>
<keyword evidence="2" id="KW-1185">Reference proteome</keyword>
<dbReference type="AlphaFoldDB" id="A0A238FUE8"/>
<gene>
    <name evidence="1" type="ORF">BQ2448_7877</name>
</gene>
<name>A0A238FUE8_9BASI</name>
<dbReference type="Proteomes" id="UP000198372">
    <property type="component" value="Unassembled WGS sequence"/>
</dbReference>
<sequence length="293" mass="32461">MNISSWVTSLHSSPVLPISILPCLPTPILLRSTILRLPSPIATSRSPRSTSKARPFSTTTDNLHFVKKFTENLHHTPKFQTPLEKPFVYDGKAKSASSASVSHSPKTSAAPAFLNNKFSALLNQAQVYLAEPDREHTITNKLRAFTETGSATVYADIFFQLSALLSWDDPGLQAQFYPNLKPDVPSLLILQGDPIPDVYHLPALLPRLGNFVDLVTSFFVDVVRTELFDLGDKTVQDCDTCLYAKSERSPFKGQGSAFSVLERRVSIDLGFVREPDHFGRTFYPAIVDQFSCG</sequence>
<dbReference type="EMBL" id="FMSP01000024">
    <property type="protein sequence ID" value="SCV74848.1"/>
    <property type="molecule type" value="Genomic_DNA"/>
</dbReference>
<dbReference type="STRING" id="269621.A0A238FUE8"/>
<evidence type="ECO:0000313" key="1">
    <source>
        <dbReference type="EMBL" id="SCV74848.1"/>
    </source>
</evidence>
<organism evidence="1 2">
    <name type="scientific">Microbotryum intermedium</name>
    <dbReference type="NCBI Taxonomy" id="269621"/>
    <lineage>
        <taxon>Eukaryota</taxon>
        <taxon>Fungi</taxon>
        <taxon>Dikarya</taxon>
        <taxon>Basidiomycota</taxon>
        <taxon>Pucciniomycotina</taxon>
        <taxon>Microbotryomycetes</taxon>
        <taxon>Microbotryales</taxon>
        <taxon>Microbotryaceae</taxon>
        <taxon>Microbotryum</taxon>
    </lineage>
</organism>
<dbReference type="OrthoDB" id="5582182at2759"/>
<accession>A0A238FUE8</accession>